<dbReference type="Gene3D" id="3.40.50.1000">
    <property type="entry name" value="HAD superfamily/HAD-like"/>
    <property type="match status" value="1"/>
</dbReference>
<dbReference type="SUPFAM" id="SSF55811">
    <property type="entry name" value="Nudix"/>
    <property type="match status" value="1"/>
</dbReference>
<dbReference type="InterPro" id="IPR023214">
    <property type="entry name" value="HAD_sf"/>
</dbReference>
<dbReference type="Gene3D" id="3.90.79.10">
    <property type="entry name" value="Nucleoside Triphosphate Pyrophosphohydrolase"/>
    <property type="match status" value="1"/>
</dbReference>
<evidence type="ECO:0000259" key="2">
    <source>
        <dbReference type="PROSITE" id="PS51462"/>
    </source>
</evidence>
<dbReference type="GO" id="GO:0016791">
    <property type="term" value="F:phosphatase activity"/>
    <property type="evidence" value="ECO:0007669"/>
    <property type="project" value="TreeGrafter"/>
</dbReference>
<dbReference type="InterPro" id="IPR000086">
    <property type="entry name" value="NUDIX_hydrolase_dom"/>
</dbReference>
<dbReference type="CDD" id="cd07505">
    <property type="entry name" value="HAD_BPGM-like"/>
    <property type="match status" value="1"/>
</dbReference>
<dbReference type="InterPro" id="IPR020084">
    <property type="entry name" value="NUDIX_hydrolase_CS"/>
</dbReference>
<reference evidence="3" key="2">
    <citation type="journal article" date="2021" name="PeerJ">
        <title>Extensive microbial diversity within the chicken gut microbiome revealed by metagenomics and culture.</title>
        <authorList>
            <person name="Gilroy R."/>
            <person name="Ravi A."/>
            <person name="Getino M."/>
            <person name="Pursley I."/>
            <person name="Horton D.L."/>
            <person name="Alikhan N.F."/>
            <person name="Baker D."/>
            <person name="Gharbi K."/>
            <person name="Hall N."/>
            <person name="Watson M."/>
            <person name="Adriaenssens E.M."/>
            <person name="Foster-Nyarko E."/>
            <person name="Jarju S."/>
            <person name="Secka A."/>
            <person name="Antonio M."/>
            <person name="Oren A."/>
            <person name="Chaudhuri R.R."/>
            <person name="La Ragione R."/>
            <person name="Hildebrand F."/>
            <person name="Pallen M.J."/>
        </authorList>
    </citation>
    <scope>NUCLEOTIDE SEQUENCE</scope>
    <source>
        <strain evidence="3">ChiBcolR7-354</strain>
    </source>
</reference>
<dbReference type="Pfam" id="PF00293">
    <property type="entry name" value="NUDIX"/>
    <property type="match status" value="1"/>
</dbReference>
<dbReference type="EMBL" id="DVGA01000045">
    <property type="protein sequence ID" value="HIQ78506.1"/>
    <property type="molecule type" value="Genomic_DNA"/>
</dbReference>
<dbReference type="PANTHER" id="PTHR18901:SF38">
    <property type="entry name" value="PSEUDOURIDINE-5'-PHOSPHATASE"/>
    <property type="match status" value="1"/>
</dbReference>
<comment type="caution">
    <text evidence="3">The sequence shown here is derived from an EMBL/GenBank/DDBJ whole genome shotgun (WGS) entry which is preliminary data.</text>
</comment>
<organism evidence="3 4">
    <name type="scientific">Candidatus Scatomorpha intestinavium</name>
    <dbReference type="NCBI Taxonomy" id="2840922"/>
    <lineage>
        <taxon>Bacteria</taxon>
        <taxon>Bacillati</taxon>
        <taxon>Bacillota</taxon>
        <taxon>Clostridia</taxon>
        <taxon>Eubacteriales</taxon>
        <taxon>Candidatus Scatomorpha</taxon>
    </lineage>
</organism>
<dbReference type="SUPFAM" id="SSF56784">
    <property type="entry name" value="HAD-like"/>
    <property type="match status" value="1"/>
</dbReference>
<proteinExistence type="predicted"/>
<dbReference type="Gene3D" id="1.10.150.240">
    <property type="entry name" value="Putative phosphatase, domain 2"/>
    <property type="match status" value="1"/>
</dbReference>
<dbReference type="PRINTS" id="PR00413">
    <property type="entry name" value="HADHALOGNASE"/>
</dbReference>
<dbReference type="PANTHER" id="PTHR18901">
    <property type="entry name" value="2-DEOXYGLUCOSE-6-PHOSPHATE PHOSPHATASE 2"/>
    <property type="match status" value="1"/>
</dbReference>
<dbReference type="SFLD" id="SFLDG01129">
    <property type="entry name" value="C1.5:_HAD__Beta-PGM__Phosphata"/>
    <property type="match status" value="1"/>
</dbReference>
<dbReference type="InterPro" id="IPR023198">
    <property type="entry name" value="PGP-like_dom2"/>
</dbReference>
<keyword evidence="1 3" id="KW-0378">Hydrolase</keyword>
<reference evidence="3" key="1">
    <citation type="submission" date="2020-10" db="EMBL/GenBank/DDBJ databases">
        <authorList>
            <person name="Gilroy R."/>
        </authorList>
    </citation>
    <scope>NUCLEOTIDE SEQUENCE</scope>
    <source>
        <strain evidence="3">ChiBcolR7-354</strain>
    </source>
</reference>
<feature type="domain" description="Nudix hydrolase" evidence="2">
    <location>
        <begin position="224"/>
        <end position="351"/>
    </location>
</feature>
<dbReference type="PROSITE" id="PS51462">
    <property type="entry name" value="NUDIX"/>
    <property type="match status" value="1"/>
</dbReference>
<dbReference type="Proteomes" id="UP000824262">
    <property type="component" value="Unassembled WGS sequence"/>
</dbReference>
<evidence type="ECO:0000313" key="3">
    <source>
        <dbReference type="EMBL" id="HIQ78506.1"/>
    </source>
</evidence>
<dbReference type="SFLD" id="SFLDS00003">
    <property type="entry name" value="Haloacid_Dehalogenase"/>
    <property type="match status" value="1"/>
</dbReference>
<dbReference type="InterPro" id="IPR015797">
    <property type="entry name" value="NUDIX_hydrolase-like_dom_sf"/>
</dbReference>
<dbReference type="InterPro" id="IPR036412">
    <property type="entry name" value="HAD-like_sf"/>
</dbReference>
<name>A0A9D0ZDY1_9FIRM</name>
<gene>
    <name evidence="3" type="ORF">IAB77_04540</name>
</gene>
<protein>
    <submittedName>
        <fullName evidence="3">HAD-IA family hydrolase</fullName>
    </submittedName>
</protein>
<dbReference type="NCBIfam" id="TIGR01509">
    <property type="entry name" value="HAD-SF-IA-v3"/>
    <property type="match status" value="1"/>
</dbReference>
<dbReference type="AlphaFoldDB" id="A0A9D0ZDY1"/>
<dbReference type="Pfam" id="PF00702">
    <property type="entry name" value="Hydrolase"/>
    <property type="match status" value="1"/>
</dbReference>
<dbReference type="PROSITE" id="PS00893">
    <property type="entry name" value="NUDIX_BOX"/>
    <property type="match status" value="1"/>
</dbReference>
<accession>A0A9D0ZDY1</accession>
<evidence type="ECO:0000313" key="4">
    <source>
        <dbReference type="Proteomes" id="UP000824262"/>
    </source>
</evidence>
<sequence length="362" mass="39844">MNFDAAIFDLDGTLLDTLGVWDGILAAPLERRGLPCPPDYVERVHSLSFEEAAEYTVGRFTLAEPPGTFFREWDELALGEYAHRVRLLPGAREYLAALRRRGVVLAVATSLPERLYRPCLDRLGITGSFSALCSTDETAHGKSEPDVFLLAAERLGVPPERCAVFDDSTAALRAAERAGMTAIAARPEGFKNAPLPGELWDLYDENRTKTGLTMRRGDAAPAGLYHLSVSGWIADSRGRILLTQRAAQKSHPLLYECTGGCVCAREDSLTAIRREIFEELGLDMGPAPARLIYSARREEDFYDAYLFPAPDPLPALVLQREEVADAKWVTFGELLSMRSRGELHPLLDYCGILGAYLPARGG</sequence>
<dbReference type="InterPro" id="IPR006439">
    <property type="entry name" value="HAD-SF_hydro_IA"/>
</dbReference>
<dbReference type="CDD" id="cd04693">
    <property type="entry name" value="NUDIX_Hydrolase"/>
    <property type="match status" value="1"/>
</dbReference>
<evidence type="ECO:0000256" key="1">
    <source>
        <dbReference type="ARBA" id="ARBA00022801"/>
    </source>
</evidence>